<feature type="compositionally biased region" description="Low complexity" evidence="7">
    <location>
        <begin position="188"/>
        <end position="200"/>
    </location>
</feature>
<organism evidence="9 10">
    <name type="scientific">Coccomyxa subellipsoidea (strain C-169)</name>
    <name type="common">Green microalga</name>
    <dbReference type="NCBI Taxonomy" id="574566"/>
    <lineage>
        <taxon>Eukaryota</taxon>
        <taxon>Viridiplantae</taxon>
        <taxon>Chlorophyta</taxon>
        <taxon>core chlorophytes</taxon>
        <taxon>Trebouxiophyceae</taxon>
        <taxon>Trebouxiophyceae incertae sedis</taxon>
        <taxon>Coccomyxaceae</taxon>
        <taxon>Coccomyxa</taxon>
        <taxon>Coccomyxa subellipsoidea</taxon>
    </lineage>
</organism>
<feature type="region of interest" description="Disordered" evidence="7">
    <location>
        <begin position="179"/>
        <end position="211"/>
    </location>
</feature>
<proteinExistence type="inferred from homology"/>
<keyword evidence="3" id="KW-0805">Transcription regulation</keyword>
<dbReference type="Proteomes" id="UP000007264">
    <property type="component" value="Unassembled WGS sequence"/>
</dbReference>
<dbReference type="AlphaFoldDB" id="I0Z1U8"/>
<name>I0Z1U8_COCSC</name>
<dbReference type="Gene3D" id="2.30.31.10">
    <property type="entry name" value="Transcriptional Coactivator Pc4, Chain A"/>
    <property type="match status" value="4"/>
</dbReference>
<comment type="caution">
    <text evidence="9">The sequence shown here is derived from an EMBL/GenBank/DDBJ whole genome shotgun (WGS) entry which is preliminary data.</text>
</comment>
<dbReference type="GO" id="GO:0003677">
    <property type="term" value="F:DNA binding"/>
    <property type="evidence" value="ECO:0007669"/>
    <property type="project" value="UniProtKB-KW"/>
</dbReference>
<dbReference type="STRING" id="574566.I0Z1U8"/>
<comment type="similarity">
    <text evidence="2">Belongs to the transcriptional coactivator PC4 family.</text>
</comment>
<evidence type="ECO:0000256" key="1">
    <source>
        <dbReference type="ARBA" id="ARBA00004123"/>
    </source>
</evidence>
<sequence length="342" mass="36886">MAGPSRAEIKKEVSVILETADLTTLCERNIRELLTGKFGDVVQTDAYKKMIAVTVRSFKGKPLVDIREFYEKDGKPMPGKKGISLTPEQWAAVKGSAAAVSEALDAEEEDFTVDLSAQRNLRVRLFGKNLCVDIREFYEKDGEDAPGKKGISLPAVQWEALVSATDDIDAELQALGASANHKPKESAGKAAAGSGAAGPSEESETVQHSGPLPVILSSNRRADISNFKGSTFVNIREYYEKNGEMLPGSKGIALSPEQFQILNAAASDVTAALASKDVDFKIALSSKRAVRINQFKSSIMVDIREMYEKDGKELPGKKGISLVAEQWQSLVKGLPALEAALP</sequence>
<evidence type="ECO:0000256" key="6">
    <source>
        <dbReference type="ARBA" id="ARBA00023242"/>
    </source>
</evidence>
<dbReference type="GO" id="GO:0003713">
    <property type="term" value="F:transcription coactivator activity"/>
    <property type="evidence" value="ECO:0007669"/>
    <property type="project" value="InterPro"/>
</dbReference>
<evidence type="ECO:0000256" key="5">
    <source>
        <dbReference type="ARBA" id="ARBA00023163"/>
    </source>
</evidence>
<dbReference type="RefSeq" id="XP_005649161.1">
    <property type="nucleotide sequence ID" value="XM_005649104.1"/>
</dbReference>
<keyword evidence="6" id="KW-0539">Nucleus</keyword>
<reference evidence="9 10" key="1">
    <citation type="journal article" date="2012" name="Genome Biol.">
        <title>The genome of the polar eukaryotic microalga coccomyxa subellipsoidea reveals traits of cold adaptation.</title>
        <authorList>
            <person name="Blanc G."/>
            <person name="Agarkova I."/>
            <person name="Grimwood J."/>
            <person name="Kuo A."/>
            <person name="Brueggeman A."/>
            <person name="Dunigan D."/>
            <person name="Gurnon J."/>
            <person name="Ladunga I."/>
            <person name="Lindquist E."/>
            <person name="Lucas S."/>
            <person name="Pangilinan J."/>
            <person name="Proschold T."/>
            <person name="Salamov A."/>
            <person name="Schmutz J."/>
            <person name="Weeks D."/>
            <person name="Yamada T."/>
            <person name="Claverie J.M."/>
            <person name="Grigoriev I."/>
            <person name="Van Etten J."/>
            <person name="Lomsadze A."/>
            <person name="Borodovsky M."/>
        </authorList>
    </citation>
    <scope>NUCLEOTIDE SEQUENCE [LARGE SCALE GENOMIC DNA]</scope>
    <source>
        <strain evidence="9 10">C-169</strain>
    </source>
</reference>
<protein>
    <submittedName>
        <fullName evidence="9">PC4-domain-containing protein</fullName>
    </submittedName>
</protein>
<dbReference type="GO" id="GO:0060261">
    <property type="term" value="P:positive regulation of transcription initiation by RNA polymerase II"/>
    <property type="evidence" value="ECO:0007669"/>
    <property type="project" value="InterPro"/>
</dbReference>
<dbReference type="EMBL" id="AGSI01000005">
    <property type="protein sequence ID" value="EIE24617.1"/>
    <property type="molecule type" value="Genomic_DNA"/>
</dbReference>
<dbReference type="KEGG" id="csl:COCSUDRAFT_40967"/>
<evidence type="ECO:0000259" key="8">
    <source>
        <dbReference type="PROSITE" id="PS51998"/>
    </source>
</evidence>
<dbReference type="SUPFAM" id="SSF109715">
    <property type="entry name" value="DEK C-terminal domain"/>
    <property type="match status" value="1"/>
</dbReference>
<dbReference type="GO" id="GO:0005634">
    <property type="term" value="C:nucleus"/>
    <property type="evidence" value="ECO:0007669"/>
    <property type="project" value="UniProtKB-SubCell"/>
</dbReference>
<evidence type="ECO:0000256" key="4">
    <source>
        <dbReference type="ARBA" id="ARBA00023125"/>
    </source>
</evidence>
<gene>
    <name evidence="9" type="ORF">COCSUDRAFT_40967</name>
</gene>
<dbReference type="Pfam" id="PF02229">
    <property type="entry name" value="PC4"/>
    <property type="match status" value="4"/>
</dbReference>
<accession>I0Z1U8</accession>
<keyword evidence="10" id="KW-1185">Reference proteome</keyword>
<dbReference type="InterPro" id="IPR003173">
    <property type="entry name" value="PC4_C"/>
</dbReference>
<dbReference type="GeneID" id="17042619"/>
<evidence type="ECO:0000313" key="10">
    <source>
        <dbReference type="Proteomes" id="UP000007264"/>
    </source>
</evidence>
<comment type="subcellular location">
    <subcellularLocation>
        <location evidence="1">Nucleus</location>
    </subcellularLocation>
</comment>
<keyword evidence="4" id="KW-0238">DNA-binding</keyword>
<dbReference type="PANTHER" id="PTHR13215">
    <property type="entry name" value="RNA POLYMERASE II TRANSCRIPTIONAL COACTIVATOR"/>
    <property type="match status" value="1"/>
</dbReference>
<dbReference type="InterPro" id="IPR014876">
    <property type="entry name" value="DEK_C"/>
</dbReference>
<dbReference type="PROSITE" id="PS51998">
    <property type="entry name" value="DEK_C"/>
    <property type="match status" value="1"/>
</dbReference>
<evidence type="ECO:0000256" key="2">
    <source>
        <dbReference type="ARBA" id="ARBA00009001"/>
    </source>
</evidence>
<keyword evidence="5" id="KW-0804">Transcription</keyword>
<dbReference type="SUPFAM" id="SSF54447">
    <property type="entry name" value="ssDNA-binding transcriptional regulator domain"/>
    <property type="match status" value="4"/>
</dbReference>
<evidence type="ECO:0000256" key="7">
    <source>
        <dbReference type="SAM" id="MobiDB-lite"/>
    </source>
</evidence>
<evidence type="ECO:0000313" key="9">
    <source>
        <dbReference type="EMBL" id="EIE24617.1"/>
    </source>
</evidence>
<dbReference type="OrthoDB" id="2505440at2759"/>
<dbReference type="InterPro" id="IPR009044">
    <property type="entry name" value="ssDNA-bd_transcriptional_reg"/>
</dbReference>
<evidence type="ECO:0000256" key="3">
    <source>
        <dbReference type="ARBA" id="ARBA00023015"/>
    </source>
</evidence>
<dbReference type="InterPro" id="IPR045125">
    <property type="entry name" value="Sub1/Tcp4-like"/>
</dbReference>
<feature type="domain" description="DEK-C" evidence="8">
    <location>
        <begin position="3"/>
        <end position="60"/>
    </location>
</feature>
<dbReference type="eggNOG" id="KOG2712">
    <property type="taxonomic scope" value="Eukaryota"/>
</dbReference>